<evidence type="ECO:0000256" key="2">
    <source>
        <dbReference type="ARBA" id="ARBA00022630"/>
    </source>
</evidence>
<keyword evidence="5" id="KW-0812">Transmembrane</keyword>
<evidence type="ECO:0000256" key="3">
    <source>
        <dbReference type="ARBA" id="ARBA00022827"/>
    </source>
</evidence>
<gene>
    <name evidence="7" type="ORF">BJX66DRAFT_349697</name>
</gene>
<keyword evidence="5" id="KW-1133">Transmembrane helix</keyword>
<dbReference type="Pfam" id="PF01494">
    <property type="entry name" value="FAD_binding_3"/>
    <property type="match status" value="2"/>
</dbReference>
<keyword evidence="5" id="KW-0472">Membrane</keyword>
<evidence type="ECO:0000313" key="7">
    <source>
        <dbReference type="EMBL" id="KAL2783205.1"/>
    </source>
</evidence>
<accession>A0ABR4FIY0</accession>
<name>A0ABR4FIY0_9EURO</name>
<keyword evidence="4" id="KW-0560">Oxidoreductase</keyword>
<feature type="domain" description="FAD-binding" evidence="6">
    <location>
        <begin position="293"/>
        <end position="379"/>
    </location>
</feature>
<protein>
    <recommendedName>
        <fullName evidence="6">FAD-binding domain-containing protein</fullName>
    </recommendedName>
</protein>
<dbReference type="Proteomes" id="UP001610563">
    <property type="component" value="Unassembled WGS sequence"/>
</dbReference>
<dbReference type="InterPro" id="IPR050562">
    <property type="entry name" value="FAD_mOase_fung"/>
</dbReference>
<dbReference type="EMBL" id="JBFTWV010000257">
    <property type="protein sequence ID" value="KAL2783205.1"/>
    <property type="molecule type" value="Genomic_DNA"/>
</dbReference>
<dbReference type="Gene3D" id="3.50.50.60">
    <property type="entry name" value="FAD/NAD(P)-binding domain"/>
    <property type="match status" value="1"/>
</dbReference>
<proteinExistence type="inferred from homology"/>
<organism evidence="7 8">
    <name type="scientific">Aspergillus keveii</name>
    <dbReference type="NCBI Taxonomy" id="714993"/>
    <lineage>
        <taxon>Eukaryota</taxon>
        <taxon>Fungi</taxon>
        <taxon>Dikarya</taxon>
        <taxon>Ascomycota</taxon>
        <taxon>Pezizomycotina</taxon>
        <taxon>Eurotiomycetes</taxon>
        <taxon>Eurotiomycetidae</taxon>
        <taxon>Eurotiales</taxon>
        <taxon>Aspergillaceae</taxon>
        <taxon>Aspergillus</taxon>
        <taxon>Aspergillus subgen. Nidulantes</taxon>
    </lineage>
</organism>
<keyword evidence="8" id="KW-1185">Reference proteome</keyword>
<evidence type="ECO:0000259" key="6">
    <source>
        <dbReference type="Pfam" id="PF01494"/>
    </source>
</evidence>
<evidence type="ECO:0000256" key="5">
    <source>
        <dbReference type="SAM" id="Phobius"/>
    </source>
</evidence>
<keyword evidence="2" id="KW-0285">Flavoprotein</keyword>
<comment type="caution">
    <text evidence="7">The sequence shown here is derived from an EMBL/GenBank/DDBJ whole genome shotgun (WGS) entry which is preliminary data.</text>
</comment>
<evidence type="ECO:0000313" key="8">
    <source>
        <dbReference type="Proteomes" id="UP001610563"/>
    </source>
</evidence>
<dbReference type="PANTHER" id="PTHR47356">
    <property type="entry name" value="FAD-DEPENDENT MONOOXYGENASE ASQG-RELATED"/>
    <property type="match status" value="1"/>
</dbReference>
<dbReference type="InterPro" id="IPR036188">
    <property type="entry name" value="FAD/NAD-bd_sf"/>
</dbReference>
<keyword evidence="3" id="KW-0274">FAD</keyword>
<dbReference type="PRINTS" id="PR00420">
    <property type="entry name" value="RNGMNOXGNASE"/>
</dbReference>
<dbReference type="SUPFAM" id="SSF51905">
    <property type="entry name" value="FAD/NAD(P)-binding domain"/>
    <property type="match status" value="1"/>
</dbReference>
<dbReference type="InterPro" id="IPR002938">
    <property type="entry name" value="FAD-bd"/>
</dbReference>
<reference evidence="7 8" key="1">
    <citation type="submission" date="2024-07" db="EMBL/GenBank/DDBJ databases">
        <title>Section-level genome sequencing and comparative genomics of Aspergillus sections Usti and Cavernicolus.</title>
        <authorList>
            <consortium name="Lawrence Berkeley National Laboratory"/>
            <person name="Nybo J.L."/>
            <person name="Vesth T.C."/>
            <person name="Theobald S."/>
            <person name="Frisvad J.C."/>
            <person name="Larsen T.O."/>
            <person name="Kjaerboelling I."/>
            <person name="Rothschild-Mancinelli K."/>
            <person name="Lyhne E.K."/>
            <person name="Kogle M.E."/>
            <person name="Barry K."/>
            <person name="Clum A."/>
            <person name="Na H."/>
            <person name="Ledsgaard L."/>
            <person name="Lin J."/>
            <person name="Lipzen A."/>
            <person name="Kuo A."/>
            <person name="Riley R."/>
            <person name="Mondo S."/>
            <person name="Labutti K."/>
            <person name="Haridas S."/>
            <person name="Pangalinan J."/>
            <person name="Salamov A.A."/>
            <person name="Simmons B.A."/>
            <person name="Magnuson J.K."/>
            <person name="Chen J."/>
            <person name="Drula E."/>
            <person name="Henrissat B."/>
            <person name="Wiebenga A."/>
            <person name="Lubbers R.J."/>
            <person name="Gomes A.C."/>
            <person name="Makela M.R."/>
            <person name="Stajich J."/>
            <person name="Grigoriev I.V."/>
            <person name="Mortensen U.H."/>
            <person name="De Vries R.P."/>
            <person name="Baker S.E."/>
            <person name="Andersen M.R."/>
        </authorList>
    </citation>
    <scope>NUCLEOTIDE SEQUENCE [LARGE SCALE GENOMIC DNA]</scope>
    <source>
        <strain evidence="7 8">CBS 209.92</strain>
    </source>
</reference>
<feature type="transmembrane region" description="Helical" evidence="5">
    <location>
        <begin position="450"/>
        <end position="469"/>
    </location>
</feature>
<evidence type="ECO:0000256" key="1">
    <source>
        <dbReference type="ARBA" id="ARBA00007992"/>
    </source>
</evidence>
<dbReference type="PANTHER" id="PTHR47356:SF2">
    <property type="entry name" value="FAD-BINDING DOMAIN-CONTAINING PROTEIN-RELATED"/>
    <property type="match status" value="1"/>
</dbReference>
<evidence type="ECO:0000256" key="4">
    <source>
        <dbReference type="ARBA" id="ARBA00023002"/>
    </source>
</evidence>
<sequence length="479" mass="52973">MSETPSSKTDLRVIIVGGSVAGLTLAHCLEKANINHVVLEKRAEISPQEGAFLGIWPNGGRIFDQLGVYADLEKCTVPIHKMRVRFPDGFSFSSELPRRVEERFGYPIISLDRQKVLEILHDRYPVKSNIHINKRVTEIQQTEREAQVITDDGTVYTGDLVVGADGIHSAVRAEMWRQAEGLIGRRDRQEVNYELAAFVVEYACVFGISTPISGLESGEHVNSYSDGLCVITFHGKDGRVFWFILVKLQKKFFYPDTPRFSAGDAAKVCAEYADVPVLGDICIRDLWRNKTSASMTALEEGLLETWRFKRVVLLGDSIHKMTPNIGQGANTAAEDAAVLATLIQRLSTSGSSATSCTIDAVLRDYVSQRHERVKSTYQRAYFGARLHTRDDVLKLFIGRYIFPRVSQQVLEKTSQAIAGAPLVDFLPTPKRSGAGWSDYAGGPEVGAPNLPWLVISVPVLASLLCYLVYSSVVVPSSFA</sequence>
<feature type="domain" description="FAD-binding" evidence="6">
    <location>
        <begin position="11"/>
        <end position="179"/>
    </location>
</feature>
<comment type="similarity">
    <text evidence="1">Belongs to the paxM FAD-dependent monooxygenase family.</text>
</comment>